<dbReference type="SUPFAM" id="SSF46689">
    <property type="entry name" value="Homeodomain-like"/>
    <property type="match status" value="2"/>
</dbReference>
<dbReference type="SMART" id="SM00342">
    <property type="entry name" value="HTH_ARAC"/>
    <property type="match status" value="1"/>
</dbReference>
<comment type="caution">
    <text evidence="5">The sequence shown here is derived from an EMBL/GenBank/DDBJ whole genome shotgun (WGS) entry which is preliminary data.</text>
</comment>
<dbReference type="PROSITE" id="PS01124">
    <property type="entry name" value="HTH_ARAC_FAMILY_2"/>
    <property type="match status" value="1"/>
</dbReference>
<keyword evidence="6" id="KW-1185">Reference proteome</keyword>
<evidence type="ECO:0000256" key="2">
    <source>
        <dbReference type="ARBA" id="ARBA00023125"/>
    </source>
</evidence>
<dbReference type="InterPro" id="IPR018060">
    <property type="entry name" value="HTH_AraC"/>
</dbReference>
<sequence length="329" mass="38350">MTIIVSEQTLGELWQEANPTLQHADASDPFDVIRNYPSKLGQGFRRNIEYQEGIEIRIDDYQLHDNVIEKVDVHEHPIQCGFLLSGNYNNNDEQVCSGLYWFCGSGFSTGGLCEELRQQRISSINIHIEPELFHSYIAKSTEQIPPELIHLFKQPHQQYFYRYGKVTPQMQIALQQILQCPYAGITKRLYLESKVMELLALMVEQEIEIQRGERCRLVLKLDDVDRIHQAQTILQQRLDNPPSLIELARLVGLNDYTLKRGFRRVFGKTVFGYLHDYRLEQAQQLLGSGDFRVEEVARMVGYRDRSAFTKAFCRKFSVSPNNYRQAKRR</sequence>
<evidence type="ECO:0000256" key="3">
    <source>
        <dbReference type="ARBA" id="ARBA00023163"/>
    </source>
</evidence>
<dbReference type="RefSeq" id="WP_193931962.1">
    <property type="nucleotide sequence ID" value="NZ_CAWPMZ010000045.1"/>
</dbReference>
<dbReference type="PANTHER" id="PTHR47893">
    <property type="entry name" value="REGULATORY PROTEIN PCHR"/>
    <property type="match status" value="1"/>
</dbReference>
<dbReference type="EMBL" id="JADEWN010000021">
    <property type="protein sequence ID" value="MBE9190792.1"/>
    <property type="molecule type" value="Genomic_DNA"/>
</dbReference>
<dbReference type="PRINTS" id="PR00032">
    <property type="entry name" value="HTHARAC"/>
</dbReference>
<reference evidence="5 6" key="1">
    <citation type="submission" date="2020-10" db="EMBL/GenBank/DDBJ databases">
        <authorList>
            <person name="Castelo-Branco R."/>
            <person name="Eusebio N."/>
            <person name="Adriana R."/>
            <person name="Vieira A."/>
            <person name="Brugerolle De Fraissinette N."/>
            <person name="Rezende De Castro R."/>
            <person name="Schneider M.P."/>
            <person name="Vasconcelos V."/>
            <person name="Leao P.N."/>
        </authorList>
    </citation>
    <scope>NUCLEOTIDE SEQUENCE [LARGE SCALE GENOMIC DNA]</scope>
    <source>
        <strain evidence="5 6">LEGE 06123</strain>
    </source>
</reference>
<feature type="domain" description="HTH araC/xylS-type" evidence="4">
    <location>
        <begin position="228"/>
        <end position="326"/>
    </location>
</feature>
<dbReference type="InterPro" id="IPR020449">
    <property type="entry name" value="Tscrpt_reg_AraC-type_HTH"/>
</dbReference>
<dbReference type="Pfam" id="PF12833">
    <property type="entry name" value="HTH_18"/>
    <property type="match status" value="1"/>
</dbReference>
<keyword evidence="2" id="KW-0238">DNA-binding</keyword>
<accession>A0ABR9UR73</accession>
<evidence type="ECO:0000259" key="4">
    <source>
        <dbReference type="PROSITE" id="PS01124"/>
    </source>
</evidence>
<gene>
    <name evidence="5" type="ORF">IQ230_10575</name>
</gene>
<dbReference type="PANTHER" id="PTHR47893:SF1">
    <property type="entry name" value="REGULATORY PROTEIN PCHR"/>
    <property type="match status" value="1"/>
</dbReference>
<dbReference type="Gene3D" id="1.10.10.60">
    <property type="entry name" value="Homeodomain-like"/>
    <property type="match status" value="2"/>
</dbReference>
<protein>
    <submittedName>
        <fullName evidence="5">Helix-turn-helix transcriptional regulator</fullName>
    </submittedName>
</protein>
<keyword evidence="1" id="KW-0805">Transcription regulation</keyword>
<name>A0ABR9UR73_9CHRO</name>
<evidence type="ECO:0000313" key="5">
    <source>
        <dbReference type="EMBL" id="MBE9190792.1"/>
    </source>
</evidence>
<proteinExistence type="predicted"/>
<evidence type="ECO:0000313" key="6">
    <source>
        <dbReference type="Proteomes" id="UP000651156"/>
    </source>
</evidence>
<organism evidence="5 6">
    <name type="scientific">Gloeocapsopsis crepidinum LEGE 06123</name>
    <dbReference type="NCBI Taxonomy" id="588587"/>
    <lineage>
        <taxon>Bacteria</taxon>
        <taxon>Bacillati</taxon>
        <taxon>Cyanobacteriota</taxon>
        <taxon>Cyanophyceae</taxon>
        <taxon>Oscillatoriophycideae</taxon>
        <taxon>Chroococcales</taxon>
        <taxon>Chroococcaceae</taxon>
        <taxon>Gloeocapsopsis</taxon>
    </lineage>
</organism>
<dbReference type="InterPro" id="IPR009057">
    <property type="entry name" value="Homeodomain-like_sf"/>
</dbReference>
<evidence type="ECO:0000256" key="1">
    <source>
        <dbReference type="ARBA" id="ARBA00023015"/>
    </source>
</evidence>
<keyword evidence="3" id="KW-0804">Transcription</keyword>
<dbReference type="InterPro" id="IPR053142">
    <property type="entry name" value="PchR_regulatory_protein"/>
</dbReference>
<dbReference type="Proteomes" id="UP000651156">
    <property type="component" value="Unassembled WGS sequence"/>
</dbReference>